<accession>A0ABT8CYI2</accession>
<evidence type="ECO:0000313" key="11">
    <source>
        <dbReference type="EMBL" id="MDN3709166.1"/>
    </source>
</evidence>
<evidence type="ECO:0000256" key="7">
    <source>
        <dbReference type="ARBA" id="ARBA00023136"/>
    </source>
</evidence>
<feature type="transmembrane region" description="Helical" evidence="8">
    <location>
        <begin position="369"/>
        <end position="389"/>
    </location>
</feature>
<feature type="transmembrane region" description="Helical" evidence="8">
    <location>
        <begin position="343"/>
        <end position="363"/>
    </location>
</feature>
<keyword evidence="3" id="KW-0813">Transport</keyword>
<dbReference type="PROSITE" id="PS50850">
    <property type="entry name" value="MFS"/>
    <property type="match status" value="1"/>
</dbReference>
<sequence>MTTKQKYTILLVLGGLSALGPFSIDMYLPAFKAIAQSLKTDLSHVGFTLTGYFIGISFGQLFYGPVTDRFGRKKPLIFGLSLYILASIGCALSPTIEWLIAMRVLLALGGCVGMVVGRAIVRDLFPVSEIAKIFSILMLIVGIAPIIAPTIGSWVLTVSEWRTIFYIMTSLGMILLFSVLFFLPESQPREASHSLSIPTIMKNYKEVLSDKTFIFYALIGSLAMSGMFAYISGSPFVFMEYFGISQKTYGLIFGFNAFGYILGSQVNRVMLNKFSSKKIVVFSAVALCTIGVSGIVLQNTQLLTVEILVAHLVCFLFCLGHLVPNATALALTPFTKNAGSASALIGFIQMVFGASMSSLVSFLADDSLFPMMICLFICGSGVFMLIGFVQVKNRKKRSGVIINK</sequence>
<dbReference type="InterPro" id="IPR011701">
    <property type="entry name" value="MFS"/>
</dbReference>
<feature type="transmembrane region" description="Helical" evidence="8">
    <location>
        <begin position="163"/>
        <end position="183"/>
    </location>
</feature>
<comment type="caution">
    <text evidence="11">The sequence shown here is derived from an EMBL/GenBank/DDBJ whole genome shotgun (WGS) entry which is preliminary data.</text>
</comment>
<feature type="transmembrane region" description="Helical" evidence="8">
    <location>
        <begin position="45"/>
        <end position="64"/>
    </location>
</feature>
<keyword evidence="12" id="KW-1185">Reference proteome</keyword>
<dbReference type="InterPro" id="IPR036259">
    <property type="entry name" value="MFS_trans_sf"/>
</dbReference>
<comment type="similarity">
    <text evidence="2">Belongs to the major facilitator superfamily. Bcr/CmlA family.</text>
</comment>
<evidence type="ECO:0000313" key="10">
    <source>
        <dbReference type="EMBL" id="MDN3706462.1"/>
    </source>
</evidence>
<evidence type="ECO:0000256" key="1">
    <source>
        <dbReference type="ARBA" id="ARBA00004651"/>
    </source>
</evidence>
<feature type="transmembrane region" description="Helical" evidence="8">
    <location>
        <begin position="249"/>
        <end position="267"/>
    </location>
</feature>
<evidence type="ECO:0000256" key="8">
    <source>
        <dbReference type="SAM" id="Phobius"/>
    </source>
</evidence>
<dbReference type="CDD" id="cd17320">
    <property type="entry name" value="MFS_MdfA_MDR_like"/>
    <property type="match status" value="1"/>
</dbReference>
<dbReference type="Gene3D" id="1.20.1720.10">
    <property type="entry name" value="Multidrug resistance protein D"/>
    <property type="match status" value="1"/>
</dbReference>
<dbReference type="Proteomes" id="UP001242368">
    <property type="component" value="Unassembled WGS sequence"/>
</dbReference>
<evidence type="ECO:0000256" key="4">
    <source>
        <dbReference type="ARBA" id="ARBA00022475"/>
    </source>
</evidence>
<keyword evidence="6 8" id="KW-1133">Transmembrane helix</keyword>
<evidence type="ECO:0000256" key="3">
    <source>
        <dbReference type="ARBA" id="ARBA00022448"/>
    </source>
</evidence>
<feature type="transmembrane region" description="Helical" evidence="8">
    <location>
        <begin position="133"/>
        <end position="157"/>
    </location>
</feature>
<feature type="transmembrane region" description="Helical" evidence="8">
    <location>
        <begin position="309"/>
        <end position="331"/>
    </location>
</feature>
<dbReference type="PANTHER" id="PTHR23502">
    <property type="entry name" value="MAJOR FACILITATOR SUPERFAMILY"/>
    <property type="match status" value="1"/>
</dbReference>
<dbReference type="PANTHER" id="PTHR23502:SF132">
    <property type="entry name" value="POLYAMINE TRANSPORTER 2-RELATED"/>
    <property type="match status" value="1"/>
</dbReference>
<gene>
    <name evidence="10" type="ORF">QW060_04890</name>
    <name evidence="11" type="ORF">QW060_19210</name>
</gene>
<evidence type="ECO:0000259" key="9">
    <source>
        <dbReference type="PROSITE" id="PS50850"/>
    </source>
</evidence>
<evidence type="ECO:0000256" key="5">
    <source>
        <dbReference type="ARBA" id="ARBA00022692"/>
    </source>
</evidence>
<keyword evidence="4" id="KW-1003">Cell membrane</keyword>
<dbReference type="RefSeq" id="WP_290362534.1">
    <property type="nucleotide sequence ID" value="NZ_JAUFQU010000001.1"/>
</dbReference>
<keyword evidence="5 8" id="KW-0812">Transmembrane</keyword>
<proteinExistence type="inferred from homology"/>
<comment type="subcellular location">
    <subcellularLocation>
        <location evidence="1">Cell membrane</location>
        <topology evidence="1">Multi-pass membrane protein</topology>
    </subcellularLocation>
</comment>
<protein>
    <submittedName>
        <fullName evidence="11">Multidrug effflux MFS transporter</fullName>
    </submittedName>
</protein>
<feature type="domain" description="Major facilitator superfamily (MFS) profile" evidence="9">
    <location>
        <begin position="9"/>
        <end position="397"/>
    </location>
</feature>
<reference evidence="11" key="3">
    <citation type="submission" date="2023-06" db="EMBL/GenBank/DDBJ databases">
        <authorList>
            <person name="Lucena T."/>
            <person name="Sun Q."/>
        </authorList>
    </citation>
    <scope>NUCLEOTIDE SEQUENCE</scope>
    <source>
        <strain evidence="11">CECT 7184</strain>
    </source>
</reference>
<feature type="transmembrane region" description="Helical" evidence="8">
    <location>
        <begin position="213"/>
        <end position="237"/>
    </location>
</feature>
<keyword evidence="7 8" id="KW-0472">Membrane</keyword>
<evidence type="ECO:0000256" key="6">
    <source>
        <dbReference type="ARBA" id="ARBA00022989"/>
    </source>
</evidence>
<name>A0ABT8CYI2_9FLAO</name>
<evidence type="ECO:0000256" key="2">
    <source>
        <dbReference type="ARBA" id="ARBA00006236"/>
    </source>
</evidence>
<organism evidence="11 12">
    <name type="scientific">Paenimyroides ceti</name>
    <dbReference type="NCBI Taxonomy" id="395087"/>
    <lineage>
        <taxon>Bacteria</taxon>
        <taxon>Pseudomonadati</taxon>
        <taxon>Bacteroidota</taxon>
        <taxon>Flavobacteriia</taxon>
        <taxon>Flavobacteriales</taxon>
        <taxon>Flavobacteriaceae</taxon>
        <taxon>Paenimyroides</taxon>
    </lineage>
</organism>
<evidence type="ECO:0000313" key="12">
    <source>
        <dbReference type="Proteomes" id="UP001242368"/>
    </source>
</evidence>
<dbReference type="SUPFAM" id="SSF103473">
    <property type="entry name" value="MFS general substrate transporter"/>
    <property type="match status" value="1"/>
</dbReference>
<dbReference type="EMBL" id="JAUFQU010000001">
    <property type="protein sequence ID" value="MDN3706462.1"/>
    <property type="molecule type" value="Genomic_DNA"/>
</dbReference>
<dbReference type="EMBL" id="JAUFQU010000020">
    <property type="protein sequence ID" value="MDN3709166.1"/>
    <property type="molecule type" value="Genomic_DNA"/>
</dbReference>
<dbReference type="InterPro" id="IPR020846">
    <property type="entry name" value="MFS_dom"/>
</dbReference>
<feature type="transmembrane region" description="Helical" evidence="8">
    <location>
        <begin position="100"/>
        <end position="121"/>
    </location>
</feature>
<reference evidence="12" key="2">
    <citation type="journal article" date="2019" name="Int. J. Syst. Evol. Microbiol.">
        <title>The Global Catalogue of Microorganisms (GCM) 10K type strain sequencing project: providing services to taxonomists for standard genome sequencing and annotation.</title>
        <authorList>
            <consortium name="The Broad Institute Genomics Platform"/>
            <consortium name="The Broad Institute Genome Sequencing Center for Infectious Disease"/>
            <person name="Wu L."/>
            <person name="Ma J."/>
        </authorList>
    </citation>
    <scope>NUCLEOTIDE SEQUENCE [LARGE SCALE GENOMIC DNA]</scope>
    <source>
        <strain evidence="12">CECT 7184</strain>
    </source>
</reference>
<dbReference type="Pfam" id="PF07690">
    <property type="entry name" value="MFS_1"/>
    <property type="match status" value="1"/>
</dbReference>
<feature type="transmembrane region" description="Helical" evidence="8">
    <location>
        <begin position="76"/>
        <end position="94"/>
    </location>
</feature>
<dbReference type="NCBIfam" id="TIGR00710">
    <property type="entry name" value="efflux_Bcr_CflA"/>
    <property type="match status" value="1"/>
</dbReference>
<dbReference type="InterPro" id="IPR004812">
    <property type="entry name" value="Efflux_drug-R_Bcr/CmlA"/>
</dbReference>
<feature type="transmembrane region" description="Helical" evidence="8">
    <location>
        <begin position="279"/>
        <end position="297"/>
    </location>
</feature>
<reference evidence="11" key="1">
    <citation type="journal article" date="2014" name="Int. J. Syst. Evol. Microbiol.">
        <title>Complete genome of a new Firmicutes species belonging to the dominant human colonic microbiota ('Ruminococcus bicirculans') reveals two chromosomes and a selective capacity to utilize plant glucans.</title>
        <authorList>
            <consortium name="NISC Comparative Sequencing Program"/>
            <person name="Wegmann U."/>
            <person name="Louis P."/>
            <person name="Goesmann A."/>
            <person name="Henrissat B."/>
            <person name="Duncan S.H."/>
            <person name="Flint H.J."/>
        </authorList>
    </citation>
    <scope>NUCLEOTIDE SEQUENCE</scope>
    <source>
        <strain evidence="11">CECT 7184</strain>
    </source>
</reference>